<dbReference type="AlphaFoldDB" id="A0A4Q9H7M1"/>
<dbReference type="Proteomes" id="UP000291819">
    <property type="component" value="Unassembled WGS sequence"/>
</dbReference>
<name>A0A4Q9H7M1_9SPHI</name>
<evidence type="ECO:0000313" key="2">
    <source>
        <dbReference type="EMBL" id="TBO39847.1"/>
    </source>
</evidence>
<keyword evidence="3" id="KW-1185">Reference proteome</keyword>
<comment type="caution">
    <text evidence="2">The sequence shown here is derived from an EMBL/GenBank/DDBJ whole genome shotgun (WGS) entry which is preliminary data.</text>
</comment>
<gene>
    <name evidence="2" type="ORF">EYS08_22060</name>
</gene>
<dbReference type="RefSeq" id="WP_131032135.1">
    <property type="nucleotide sequence ID" value="NZ_SIXF01000033.1"/>
</dbReference>
<dbReference type="OrthoDB" id="767719at2"/>
<organism evidence="2 3">
    <name type="scientific">Pedobacter kyonggii</name>
    <dbReference type="NCBI Taxonomy" id="1926871"/>
    <lineage>
        <taxon>Bacteria</taxon>
        <taxon>Pseudomonadati</taxon>
        <taxon>Bacteroidota</taxon>
        <taxon>Sphingobacteriia</taxon>
        <taxon>Sphingobacteriales</taxon>
        <taxon>Sphingobacteriaceae</taxon>
        <taxon>Pedobacter</taxon>
    </lineage>
</organism>
<keyword evidence="1" id="KW-0732">Signal</keyword>
<evidence type="ECO:0008006" key="4">
    <source>
        <dbReference type="Google" id="ProtNLM"/>
    </source>
</evidence>
<sequence>MKTSRLLLIFTSLIIINKVAAQNIPSKQKLGIVTYTKQSKIIDTTAFNKTSSIFAKNMIDSLKSQLITSKIKFGEDTSGINAATEPFENLMFQEVFKTETLETHIDEFQKDKIVNFVIEDQSNKRERFNFNYADNLVYNSYNSEEIEDYFESEEIISLKEYKTENKLIKGYNCFKVTYLYREKFDGTEFQMPDMIMERELWVTDKIIAPFHSIIRSQQILSKYYPLEITEKMSKVDGFETKYLVENISLK</sequence>
<reference evidence="2 3" key="1">
    <citation type="submission" date="2019-02" db="EMBL/GenBank/DDBJ databases">
        <title>Pedobacter kyonggii whole genome sequence analysis.</title>
        <authorList>
            <person name="Dahal R.H."/>
        </authorList>
    </citation>
    <scope>NUCLEOTIDE SEQUENCE [LARGE SCALE GENOMIC DNA]</scope>
    <source>
        <strain evidence="2 3">K-4-11-1</strain>
    </source>
</reference>
<evidence type="ECO:0000256" key="1">
    <source>
        <dbReference type="SAM" id="SignalP"/>
    </source>
</evidence>
<evidence type="ECO:0000313" key="3">
    <source>
        <dbReference type="Proteomes" id="UP000291819"/>
    </source>
</evidence>
<accession>A0A4Q9H7M1</accession>
<feature type="signal peptide" evidence="1">
    <location>
        <begin position="1"/>
        <end position="21"/>
    </location>
</feature>
<proteinExistence type="predicted"/>
<protein>
    <recommendedName>
        <fullName evidence="4">GLPGLI family protein</fullName>
    </recommendedName>
</protein>
<dbReference type="EMBL" id="SIXF01000033">
    <property type="protein sequence ID" value="TBO39847.1"/>
    <property type="molecule type" value="Genomic_DNA"/>
</dbReference>
<feature type="chain" id="PRO_5020518021" description="GLPGLI family protein" evidence="1">
    <location>
        <begin position="22"/>
        <end position="250"/>
    </location>
</feature>